<dbReference type="InterPro" id="IPR036374">
    <property type="entry name" value="OxRdtase_Mopterin-bd_sf"/>
</dbReference>
<protein>
    <submittedName>
        <fullName evidence="2">Oxidoreductase</fullName>
    </submittedName>
</protein>
<evidence type="ECO:0000313" key="3">
    <source>
        <dbReference type="Proteomes" id="UP000675940"/>
    </source>
</evidence>
<dbReference type="SUPFAM" id="SSF56524">
    <property type="entry name" value="Oxidoreductase molybdopterin-binding domain"/>
    <property type="match status" value="1"/>
</dbReference>
<keyword evidence="3" id="KW-1185">Reference proteome</keyword>
<comment type="caution">
    <text evidence="2">The sequence shown here is derived from an EMBL/GenBank/DDBJ whole genome shotgun (WGS) entry which is preliminary data.</text>
</comment>
<name>A0A940MRD0_9RHOB</name>
<dbReference type="Pfam" id="PF00174">
    <property type="entry name" value="Oxidored_molyb"/>
    <property type="match status" value="1"/>
</dbReference>
<dbReference type="EMBL" id="JAGISH010000009">
    <property type="protein sequence ID" value="MBP0483984.1"/>
    <property type="molecule type" value="Genomic_DNA"/>
</dbReference>
<gene>
    <name evidence="2" type="ORF">J5474_16000</name>
</gene>
<dbReference type="Proteomes" id="UP000675940">
    <property type="component" value="Unassembled WGS sequence"/>
</dbReference>
<reference evidence="2" key="1">
    <citation type="submission" date="2021-03" db="EMBL/GenBank/DDBJ databases">
        <title>Sagittula salina sp. nov. strain M10.9X isolated from the marine waste.</title>
        <authorList>
            <person name="Satari L."/>
            <person name="Molina-Menor E."/>
            <person name="Vidal-Verdu A."/>
            <person name="Pascual J."/>
            <person name="Pereto J."/>
            <person name="Porcar M."/>
        </authorList>
    </citation>
    <scope>NUCLEOTIDE SEQUENCE</scope>
    <source>
        <strain evidence="2">M10.9X</strain>
    </source>
</reference>
<sequence>MLFGNAAAAEGLAAPKGDILLTVTGDIGQHNAGEAAQFDRAMLMKLGTREVVTHTIWTEGPQSFVGVPLKTFAMALGIKDGTIAATAVNDYSVNIPWSDVEEDFALLALDRNGEPMTVRDKGPIWLIFPYDDDPRFRQETYHARSIWQLQRIDIKR</sequence>
<evidence type="ECO:0000313" key="2">
    <source>
        <dbReference type="EMBL" id="MBP0483984.1"/>
    </source>
</evidence>
<evidence type="ECO:0000259" key="1">
    <source>
        <dbReference type="Pfam" id="PF00174"/>
    </source>
</evidence>
<organism evidence="2 3">
    <name type="scientific">Sagittula salina</name>
    <dbReference type="NCBI Taxonomy" id="2820268"/>
    <lineage>
        <taxon>Bacteria</taxon>
        <taxon>Pseudomonadati</taxon>
        <taxon>Pseudomonadota</taxon>
        <taxon>Alphaproteobacteria</taxon>
        <taxon>Rhodobacterales</taxon>
        <taxon>Roseobacteraceae</taxon>
        <taxon>Sagittula</taxon>
    </lineage>
</organism>
<proteinExistence type="predicted"/>
<dbReference type="Gene3D" id="3.90.420.10">
    <property type="entry name" value="Oxidoreductase, molybdopterin-binding domain"/>
    <property type="match status" value="1"/>
</dbReference>
<accession>A0A940MRD0</accession>
<dbReference type="AlphaFoldDB" id="A0A940MRD0"/>
<dbReference type="InterPro" id="IPR000572">
    <property type="entry name" value="OxRdtase_Mopterin-bd_dom"/>
</dbReference>
<feature type="domain" description="Oxidoreductase molybdopterin-binding" evidence="1">
    <location>
        <begin position="60"/>
        <end position="129"/>
    </location>
</feature>